<evidence type="ECO:0000313" key="2">
    <source>
        <dbReference type="EMBL" id="MBI3126752.1"/>
    </source>
</evidence>
<proteinExistence type="predicted"/>
<dbReference type="SUPFAM" id="SSF50156">
    <property type="entry name" value="PDZ domain-like"/>
    <property type="match status" value="1"/>
</dbReference>
<gene>
    <name evidence="2" type="ORF">HYZ11_04015</name>
</gene>
<dbReference type="InterPro" id="IPR036034">
    <property type="entry name" value="PDZ_sf"/>
</dbReference>
<evidence type="ECO:0000313" key="3">
    <source>
        <dbReference type="Proteomes" id="UP000782312"/>
    </source>
</evidence>
<feature type="region of interest" description="Disordered" evidence="1">
    <location>
        <begin position="68"/>
        <end position="101"/>
    </location>
</feature>
<dbReference type="EMBL" id="JACPUR010000011">
    <property type="protein sequence ID" value="MBI3126752.1"/>
    <property type="molecule type" value="Genomic_DNA"/>
</dbReference>
<accession>A0A932HZ01</accession>
<evidence type="ECO:0000256" key="1">
    <source>
        <dbReference type="SAM" id="MobiDB-lite"/>
    </source>
</evidence>
<evidence type="ECO:0008006" key="4">
    <source>
        <dbReference type="Google" id="ProtNLM"/>
    </source>
</evidence>
<dbReference type="Gene3D" id="2.30.42.10">
    <property type="match status" value="1"/>
</dbReference>
<protein>
    <recommendedName>
        <fullName evidence="4">PDZ domain-containing protein</fullName>
    </recommendedName>
</protein>
<name>A0A932HZ01_UNCTE</name>
<dbReference type="AlphaFoldDB" id="A0A932HZ01"/>
<organism evidence="2 3">
    <name type="scientific">Tectimicrobiota bacterium</name>
    <dbReference type="NCBI Taxonomy" id="2528274"/>
    <lineage>
        <taxon>Bacteria</taxon>
        <taxon>Pseudomonadati</taxon>
        <taxon>Nitrospinota/Tectimicrobiota group</taxon>
        <taxon>Candidatus Tectimicrobiota</taxon>
    </lineage>
</organism>
<feature type="region of interest" description="Disordered" evidence="1">
    <location>
        <begin position="166"/>
        <end position="207"/>
    </location>
</feature>
<sequence length="307" mass="32411">MSLRHLLYGVTFFFGLAGAVLAVDTFFTYLGIWQPAPVALAPPPPANPVRKPPAVDYSVIVRRDLFAPDAPPARPPAQAQAAPRREVPPPASAPPPPAAPEENFAAKFRLVGTTVFPKGGGYAILEDVASKRQSVHRQGDTVQGAVVERVRRGEVRLAIGGRTETLTVFEDKEDGGPQGKPSSPGPGASREPGASTGPPSLSGPDSAAVRLPREQVARVVERARSYFRTEPYGLPGGVAGVRVYPLQAGVFQILGFQPGDVILAVDGSAVRTEAELFAAMGRVLERGESAVELLRGGNKLSLSFQVQ</sequence>
<feature type="compositionally biased region" description="Pro residues" evidence="1">
    <location>
        <begin position="88"/>
        <end position="99"/>
    </location>
</feature>
<dbReference type="Proteomes" id="UP000782312">
    <property type="component" value="Unassembled WGS sequence"/>
</dbReference>
<reference evidence="2" key="1">
    <citation type="submission" date="2020-07" db="EMBL/GenBank/DDBJ databases">
        <title>Huge and variable diversity of episymbiotic CPR bacteria and DPANN archaea in groundwater ecosystems.</title>
        <authorList>
            <person name="He C.Y."/>
            <person name="Keren R."/>
            <person name="Whittaker M."/>
            <person name="Farag I.F."/>
            <person name="Doudna J."/>
            <person name="Cate J.H.D."/>
            <person name="Banfield J.F."/>
        </authorList>
    </citation>
    <scope>NUCLEOTIDE SEQUENCE</scope>
    <source>
        <strain evidence="2">NC_groundwater_763_Ag_S-0.2um_68_21</strain>
    </source>
</reference>
<dbReference type="Gene3D" id="2.30.30.830">
    <property type="match status" value="1"/>
</dbReference>
<feature type="compositionally biased region" description="Low complexity" evidence="1">
    <location>
        <begin position="179"/>
        <end position="189"/>
    </location>
</feature>
<comment type="caution">
    <text evidence="2">The sequence shown here is derived from an EMBL/GenBank/DDBJ whole genome shotgun (WGS) entry which is preliminary data.</text>
</comment>